<keyword evidence="1" id="KW-0732">Signal</keyword>
<evidence type="ECO:0000313" key="3">
    <source>
        <dbReference type="Proteomes" id="UP000199119"/>
    </source>
</evidence>
<dbReference type="EMBL" id="FONX01000030">
    <property type="protein sequence ID" value="SFF32377.1"/>
    <property type="molecule type" value="Genomic_DNA"/>
</dbReference>
<evidence type="ECO:0000256" key="1">
    <source>
        <dbReference type="SAM" id="SignalP"/>
    </source>
</evidence>
<evidence type="ECO:0000313" key="2">
    <source>
        <dbReference type="EMBL" id="SFF32377.1"/>
    </source>
</evidence>
<feature type="chain" id="PRO_5011538050" evidence="1">
    <location>
        <begin position="29"/>
        <end position="448"/>
    </location>
</feature>
<organism evidence="2 3">
    <name type="scientific">Paracidovorax wautersii</name>
    <dbReference type="NCBI Taxonomy" id="1177982"/>
    <lineage>
        <taxon>Bacteria</taxon>
        <taxon>Pseudomonadati</taxon>
        <taxon>Pseudomonadota</taxon>
        <taxon>Betaproteobacteria</taxon>
        <taxon>Burkholderiales</taxon>
        <taxon>Comamonadaceae</taxon>
        <taxon>Paracidovorax</taxon>
    </lineage>
</organism>
<dbReference type="OrthoDB" id="8913878at2"/>
<protein>
    <submittedName>
        <fullName evidence="2">Uncharacterized protein</fullName>
    </submittedName>
</protein>
<name>A0A1I2HUE1_9BURK</name>
<dbReference type="Proteomes" id="UP000199119">
    <property type="component" value="Unassembled WGS sequence"/>
</dbReference>
<accession>A0A1I2HUE1</accession>
<dbReference type="STRING" id="1177982.SAMN04489711_1308"/>
<dbReference type="RefSeq" id="WP_139222947.1">
    <property type="nucleotide sequence ID" value="NZ_FONX01000030.1"/>
</dbReference>
<reference evidence="3" key="1">
    <citation type="submission" date="2016-10" db="EMBL/GenBank/DDBJ databases">
        <authorList>
            <person name="Varghese N."/>
            <person name="Submissions S."/>
        </authorList>
    </citation>
    <scope>NUCLEOTIDE SEQUENCE [LARGE SCALE GENOMIC DNA]</scope>
    <source>
        <strain evidence="3">DSM 27981</strain>
    </source>
</reference>
<proteinExistence type="predicted"/>
<keyword evidence="3" id="KW-1185">Reference proteome</keyword>
<dbReference type="CDD" id="cd19958">
    <property type="entry name" value="pyocin_knob"/>
    <property type="match status" value="1"/>
</dbReference>
<dbReference type="AlphaFoldDB" id="A0A1I2HUE1"/>
<feature type="signal peptide" evidence="1">
    <location>
        <begin position="1"/>
        <end position="28"/>
    </location>
</feature>
<sequence>MKPTLRITIVRLLLLIFSLLALSQQASGQIVVTPGSVAGYRYFPGGHSAGAAPYLYREDVGDPKLNTMSTPLRLGDGTVVTLDGGCTAPGTIAKDSSGLLLSCQSGRWRKQGTCVPFSGDLNWLQTGGCYNGEKLANAPQGTSDWLFVEVLRHFNDGNYFTVQRATAMTGASGVEPGQVWIRSQQSSESGQSWGPWKKPGGCQYFSGDLNWLNKDGCYNGRDLGNAPTNEWIFVEVLRHPNLTNYHVIQRATVMSGPDSGREWIRSEQSNDPAQRWGPWRKSVGCVYASGSDLNGIQDDGCYNGDRLGNAPTSEWLFVEVMRHVNLGVYYTIQRATKMTGGDAGTVWIRSQQSNWANQGWGEWKKQGGDFNANAEYGVTQQGRGESYLNIGSHKACFLSRFYVAGGEESSDKWCAVYPENNYWVLMATLGWDTPAVYKTVCYARCIDQ</sequence>
<gene>
    <name evidence="2" type="ORF">SAMN04489711_1308</name>
</gene>